<gene>
    <name evidence="9" type="ORF">LSAT_V11C800412610</name>
</gene>
<dbReference type="InterPro" id="IPR027417">
    <property type="entry name" value="P-loop_NTPase"/>
</dbReference>
<dbReference type="GO" id="GO:0015031">
    <property type="term" value="P:protein transport"/>
    <property type="evidence" value="ECO:0007669"/>
    <property type="project" value="UniProtKB-KW"/>
</dbReference>
<dbReference type="GO" id="GO:0005525">
    <property type="term" value="F:GTP binding"/>
    <property type="evidence" value="ECO:0007669"/>
    <property type="project" value="UniProtKB-KW"/>
</dbReference>
<name>A0A9R1WUD4_LACSA</name>
<dbReference type="GO" id="GO:0012505">
    <property type="term" value="C:endomembrane system"/>
    <property type="evidence" value="ECO:0007669"/>
    <property type="project" value="UniProtKB-SubCell"/>
</dbReference>
<protein>
    <submittedName>
        <fullName evidence="9">Uncharacterized protein</fullName>
    </submittedName>
</protein>
<evidence type="ECO:0000256" key="1">
    <source>
        <dbReference type="ARBA" id="ARBA00006270"/>
    </source>
</evidence>
<keyword evidence="6" id="KW-0449">Lipoprotein</keyword>
<dbReference type="Proteomes" id="UP000235145">
    <property type="component" value="Unassembled WGS sequence"/>
</dbReference>
<sequence>MLWVGKTSLMDQYPVLESGNYITKIVGLAINTIGVDFLTKEVEFEDRLFTLQSLGVAFYRGADCCLLVYDVQLGVCLKCSTVWIVFC</sequence>
<dbReference type="SUPFAM" id="SSF52540">
    <property type="entry name" value="P-loop containing nucleoside triphosphate hydrolases"/>
    <property type="match status" value="1"/>
</dbReference>
<comment type="similarity">
    <text evidence="1">Belongs to the small GTPase superfamily. Rab family.</text>
</comment>
<evidence type="ECO:0000256" key="5">
    <source>
        <dbReference type="ARBA" id="ARBA00023134"/>
    </source>
</evidence>
<evidence type="ECO:0000313" key="9">
    <source>
        <dbReference type="EMBL" id="KAJ0189355.1"/>
    </source>
</evidence>
<dbReference type="PANTHER" id="PTHR47981">
    <property type="entry name" value="RAB FAMILY"/>
    <property type="match status" value="1"/>
</dbReference>
<keyword evidence="5" id="KW-0342">GTP-binding</keyword>
<evidence type="ECO:0000256" key="8">
    <source>
        <dbReference type="ARBA" id="ARBA00046278"/>
    </source>
</evidence>
<keyword evidence="3" id="KW-0547">Nucleotide-binding</keyword>
<evidence type="ECO:0000256" key="4">
    <source>
        <dbReference type="ARBA" id="ARBA00022927"/>
    </source>
</evidence>
<comment type="subcellular location">
    <subcellularLocation>
        <location evidence="8">Endomembrane system</location>
        <topology evidence="8">Lipid-anchor</topology>
        <orientation evidence="8">Cytoplasmic side</orientation>
    </subcellularLocation>
</comment>
<proteinExistence type="inferred from homology"/>
<evidence type="ECO:0000313" key="10">
    <source>
        <dbReference type="Proteomes" id="UP000235145"/>
    </source>
</evidence>
<organism evidence="9 10">
    <name type="scientific">Lactuca sativa</name>
    <name type="common">Garden lettuce</name>
    <dbReference type="NCBI Taxonomy" id="4236"/>
    <lineage>
        <taxon>Eukaryota</taxon>
        <taxon>Viridiplantae</taxon>
        <taxon>Streptophyta</taxon>
        <taxon>Embryophyta</taxon>
        <taxon>Tracheophyta</taxon>
        <taxon>Spermatophyta</taxon>
        <taxon>Magnoliopsida</taxon>
        <taxon>eudicotyledons</taxon>
        <taxon>Gunneridae</taxon>
        <taxon>Pentapetalae</taxon>
        <taxon>asterids</taxon>
        <taxon>campanulids</taxon>
        <taxon>Asterales</taxon>
        <taxon>Asteraceae</taxon>
        <taxon>Cichorioideae</taxon>
        <taxon>Cichorieae</taxon>
        <taxon>Lactucinae</taxon>
        <taxon>Lactuca</taxon>
    </lineage>
</organism>
<keyword evidence="4" id="KW-0813">Transport</keyword>
<evidence type="ECO:0000256" key="6">
    <source>
        <dbReference type="ARBA" id="ARBA00023288"/>
    </source>
</evidence>
<accession>A0A9R1WUD4</accession>
<dbReference type="AlphaFoldDB" id="A0A9R1WUD4"/>
<keyword evidence="7" id="KW-0636">Prenylation</keyword>
<evidence type="ECO:0000256" key="3">
    <source>
        <dbReference type="ARBA" id="ARBA00022741"/>
    </source>
</evidence>
<dbReference type="EMBL" id="NBSK02000008">
    <property type="protein sequence ID" value="KAJ0189355.1"/>
    <property type="molecule type" value="Genomic_DNA"/>
</dbReference>
<comment type="caution">
    <text evidence="9">The sequence shown here is derived from an EMBL/GenBank/DDBJ whole genome shotgun (WGS) entry which is preliminary data.</text>
</comment>
<keyword evidence="10" id="KW-1185">Reference proteome</keyword>
<reference evidence="9 10" key="1">
    <citation type="journal article" date="2017" name="Nat. Commun.">
        <title>Genome assembly with in vitro proximity ligation data and whole-genome triplication in lettuce.</title>
        <authorList>
            <person name="Reyes-Chin-Wo S."/>
            <person name="Wang Z."/>
            <person name="Yang X."/>
            <person name="Kozik A."/>
            <person name="Arikit S."/>
            <person name="Song C."/>
            <person name="Xia L."/>
            <person name="Froenicke L."/>
            <person name="Lavelle D.O."/>
            <person name="Truco M.J."/>
            <person name="Xia R."/>
            <person name="Zhu S."/>
            <person name="Xu C."/>
            <person name="Xu H."/>
            <person name="Xu X."/>
            <person name="Cox K."/>
            <person name="Korf I."/>
            <person name="Meyers B.C."/>
            <person name="Michelmore R.W."/>
        </authorList>
    </citation>
    <scope>NUCLEOTIDE SEQUENCE [LARGE SCALE GENOMIC DNA]</scope>
    <source>
        <strain evidence="10">cv. Salinas</strain>
        <tissue evidence="9">Seedlings</tissue>
    </source>
</reference>
<keyword evidence="4" id="KW-0653">Protein transport</keyword>
<dbReference type="Gene3D" id="3.40.50.300">
    <property type="entry name" value="P-loop containing nucleotide triphosphate hydrolases"/>
    <property type="match status" value="1"/>
</dbReference>
<keyword evidence="2" id="KW-0488">Methylation</keyword>
<dbReference type="PANTHER" id="PTHR47981:SF4">
    <property type="entry name" value="RAS-RELATED PROTEIN RABG3F"/>
    <property type="match status" value="1"/>
</dbReference>
<evidence type="ECO:0000256" key="7">
    <source>
        <dbReference type="ARBA" id="ARBA00023289"/>
    </source>
</evidence>
<evidence type="ECO:0000256" key="2">
    <source>
        <dbReference type="ARBA" id="ARBA00022481"/>
    </source>
</evidence>